<accession>A0A843WH11</accession>
<name>A0A843WH11_COLES</name>
<dbReference type="Proteomes" id="UP000652761">
    <property type="component" value="Unassembled WGS sequence"/>
</dbReference>
<protein>
    <submittedName>
        <fullName evidence="1">Uncharacterized protein</fullName>
    </submittedName>
</protein>
<dbReference type="AlphaFoldDB" id="A0A843WH11"/>
<sequence length="40" mass="4597">DYLHTLRLRGICSCNLNGWLCNFCSRLRVEDMDIGAPLEV</sequence>
<organism evidence="1 2">
    <name type="scientific">Colocasia esculenta</name>
    <name type="common">Wild taro</name>
    <name type="synonym">Arum esculentum</name>
    <dbReference type="NCBI Taxonomy" id="4460"/>
    <lineage>
        <taxon>Eukaryota</taxon>
        <taxon>Viridiplantae</taxon>
        <taxon>Streptophyta</taxon>
        <taxon>Embryophyta</taxon>
        <taxon>Tracheophyta</taxon>
        <taxon>Spermatophyta</taxon>
        <taxon>Magnoliopsida</taxon>
        <taxon>Liliopsida</taxon>
        <taxon>Araceae</taxon>
        <taxon>Aroideae</taxon>
        <taxon>Colocasieae</taxon>
        <taxon>Colocasia</taxon>
    </lineage>
</organism>
<feature type="non-terminal residue" evidence="1">
    <location>
        <position position="40"/>
    </location>
</feature>
<reference evidence="1" key="1">
    <citation type="submission" date="2017-07" db="EMBL/GenBank/DDBJ databases">
        <title>Taro Niue Genome Assembly and Annotation.</title>
        <authorList>
            <person name="Atibalentja N."/>
            <person name="Keating K."/>
            <person name="Fields C.J."/>
        </authorList>
    </citation>
    <scope>NUCLEOTIDE SEQUENCE</scope>
    <source>
        <strain evidence="1">Niue_2</strain>
        <tissue evidence="1">Leaf</tissue>
    </source>
</reference>
<comment type="caution">
    <text evidence="1">The sequence shown here is derived from an EMBL/GenBank/DDBJ whole genome shotgun (WGS) entry which is preliminary data.</text>
</comment>
<gene>
    <name evidence="1" type="ORF">Taro_034934</name>
</gene>
<evidence type="ECO:0000313" key="1">
    <source>
        <dbReference type="EMBL" id="MQM02170.1"/>
    </source>
</evidence>
<evidence type="ECO:0000313" key="2">
    <source>
        <dbReference type="Proteomes" id="UP000652761"/>
    </source>
</evidence>
<proteinExistence type="predicted"/>
<dbReference type="EMBL" id="NMUH01002807">
    <property type="protein sequence ID" value="MQM02170.1"/>
    <property type="molecule type" value="Genomic_DNA"/>
</dbReference>
<keyword evidence="2" id="KW-1185">Reference proteome</keyword>